<dbReference type="Proteomes" id="UP000053611">
    <property type="component" value="Unassembled WGS sequence"/>
</dbReference>
<keyword evidence="3" id="KW-1185">Reference proteome</keyword>
<feature type="compositionally biased region" description="Acidic residues" evidence="1">
    <location>
        <begin position="11"/>
        <end position="20"/>
    </location>
</feature>
<dbReference type="RefSeq" id="XP_018276726.1">
    <property type="nucleotide sequence ID" value="XM_018419654.1"/>
</dbReference>
<feature type="region of interest" description="Disordered" evidence="1">
    <location>
        <begin position="176"/>
        <end position="200"/>
    </location>
</feature>
<evidence type="ECO:0000313" key="2">
    <source>
        <dbReference type="EMBL" id="KLT40235.1"/>
    </source>
</evidence>
<gene>
    <name evidence="2" type="ORF">CC85DRAFT_161525</name>
</gene>
<protein>
    <submittedName>
        <fullName evidence="2">Uncharacterized protein</fullName>
    </submittedName>
</protein>
<proteinExistence type="predicted"/>
<organism evidence="2 3">
    <name type="scientific">Cutaneotrichosporon oleaginosum</name>
    <dbReference type="NCBI Taxonomy" id="879819"/>
    <lineage>
        <taxon>Eukaryota</taxon>
        <taxon>Fungi</taxon>
        <taxon>Dikarya</taxon>
        <taxon>Basidiomycota</taxon>
        <taxon>Agaricomycotina</taxon>
        <taxon>Tremellomycetes</taxon>
        <taxon>Trichosporonales</taxon>
        <taxon>Trichosporonaceae</taxon>
        <taxon>Cutaneotrichosporon</taxon>
    </lineage>
</organism>
<feature type="compositionally biased region" description="Polar residues" evidence="1">
    <location>
        <begin position="186"/>
        <end position="198"/>
    </location>
</feature>
<dbReference type="EMBL" id="KQ087239">
    <property type="protein sequence ID" value="KLT40235.1"/>
    <property type="molecule type" value="Genomic_DNA"/>
</dbReference>
<dbReference type="AlphaFoldDB" id="A0A0J0XGK6"/>
<sequence>MCGSNERQPMVDEEELSADENDAKNDKHIESETRTSWSSPSPPPLTPSVTPNSSHPSASRRSSDDLSASLSTLSTRSEHSYVTPSKLTGMAVRPFPRTDWSSVTFADLNAPFWTPKEETEWAGREASRRWAMALESGDLNDLTIADFGVAVFDHVCELCVSSRAVLTAACKATGKRSPTKARTDGRSTQTSPLSSATKRPSGACARCSRAIPAWAGSLIAAACIRLFARPSTGSGWEARMEAVEVDPWTARSLFRSIVTGSRDTFLDTLSRSVVGDRAKWRRRSLGPSGGCQMTGLPLDTA</sequence>
<feature type="compositionally biased region" description="Basic and acidic residues" evidence="1">
    <location>
        <begin position="21"/>
        <end position="33"/>
    </location>
</feature>
<accession>A0A0J0XGK6</accession>
<dbReference type="GeneID" id="28980257"/>
<name>A0A0J0XGK6_9TREE</name>
<feature type="compositionally biased region" description="Low complexity" evidence="1">
    <location>
        <begin position="47"/>
        <end position="75"/>
    </location>
</feature>
<feature type="region of interest" description="Disordered" evidence="1">
    <location>
        <begin position="1"/>
        <end position="83"/>
    </location>
</feature>
<evidence type="ECO:0000313" key="3">
    <source>
        <dbReference type="Proteomes" id="UP000053611"/>
    </source>
</evidence>
<evidence type="ECO:0000256" key="1">
    <source>
        <dbReference type="SAM" id="MobiDB-lite"/>
    </source>
</evidence>
<reference evidence="2 3" key="1">
    <citation type="submission" date="2015-03" db="EMBL/GenBank/DDBJ databases">
        <title>Genomics and transcriptomics of the oil-accumulating basidiomycete yeast T. oleaginosus allow insights into substrate utilization and the diverse evolutionary trajectories of mating systems in fungi.</title>
        <authorList>
            <consortium name="DOE Joint Genome Institute"/>
            <person name="Kourist R."/>
            <person name="Kracht O."/>
            <person name="Bracharz F."/>
            <person name="Lipzen A."/>
            <person name="Nolan M."/>
            <person name="Ohm R."/>
            <person name="Grigoriev I."/>
            <person name="Sun S."/>
            <person name="Heitman J."/>
            <person name="Bruck T."/>
            <person name="Nowrousian M."/>
        </authorList>
    </citation>
    <scope>NUCLEOTIDE SEQUENCE [LARGE SCALE GENOMIC DNA]</scope>
    <source>
        <strain evidence="2 3">IBC0246</strain>
    </source>
</reference>